<dbReference type="GO" id="GO:0016579">
    <property type="term" value="P:protein deubiquitination"/>
    <property type="evidence" value="ECO:0007669"/>
    <property type="project" value="InterPro"/>
</dbReference>
<reference evidence="10 11" key="1">
    <citation type="submission" date="2019-09" db="EMBL/GenBank/DDBJ databases">
        <title>A chromosome-level genome assembly of the Chinese tupelo Nyssa sinensis.</title>
        <authorList>
            <person name="Yang X."/>
            <person name="Kang M."/>
            <person name="Yang Y."/>
            <person name="Xiong H."/>
            <person name="Wang M."/>
            <person name="Zhang Z."/>
            <person name="Wang Z."/>
            <person name="Wu H."/>
            <person name="Ma T."/>
            <person name="Liu J."/>
            <person name="Xi Z."/>
        </authorList>
    </citation>
    <scope>NUCLEOTIDE SEQUENCE [LARGE SCALE GENOMIC DNA]</scope>
    <source>
        <strain evidence="10">J267</strain>
        <tissue evidence="10">Leaf</tissue>
    </source>
</reference>
<dbReference type="GO" id="GO:0006508">
    <property type="term" value="P:proteolysis"/>
    <property type="evidence" value="ECO:0007669"/>
    <property type="project" value="UniProtKB-KW"/>
</dbReference>
<dbReference type="InterPro" id="IPR038765">
    <property type="entry name" value="Papain-like_cys_pep_sf"/>
</dbReference>
<dbReference type="PROSITE" id="PS00973">
    <property type="entry name" value="USP_2"/>
    <property type="match status" value="1"/>
</dbReference>
<accession>A0A5J5BZA4</accession>
<evidence type="ECO:0000256" key="7">
    <source>
        <dbReference type="RuleBase" id="RU366025"/>
    </source>
</evidence>
<organism evidence="10 11">
    <name type="scientific">Nyssa sinensis</name>
    <dbReference type="NCBI Taxonomy" id="561372"/>
    <lineage>
        <taxon>Eukaryota</taxon>
        <taxon>Viridiplantae</taxon>
        <taxon>Streptophyta</taxon>
        <taxon>Embryophyta</taxon>
        <taxon>Tracheophyta</taxon>
        <taxon>Spermatophyta</taxon>
        <taxon>Magnoliopsida</taxon>
        <taxon>eudicotyledons</taxon>
        <taxon>Gunneridae</taxon>
        <taxon>Pentapetalae</taxon>
        <taxon>asterids</taxon>
        <taxon>Cornales</taxon>
        <taxon>Nyssaceae</taxon>
        <taxon>Nyssa</taxon>
    </lineage>
</organism>
<feature type="domain" description="USP" evidence="9">
    <location>
        <begin position="80"/>
        <end position="589"/>
    </location>
</feature>
<dbReference type="AlphaFoldDB" id="A0A5J5BZA4"/>
<dbReference type="SUPFAM" id="SSF54001">
    <property type="entry name" value="Cysteine proteinases"/>
    <property type="match status" value="1"/>
</dbReference>
<keyword evidence="5 7" id="KW-0378">Hydrolase</keyword>
<keyword evidence="3 7" id="KW-0645">Protease</keyword>
<dbReference type="EC" id="3.4.19.12" evidence="7"/>
<protein>
    <recommendedName>
        <fullName evidence="7">Ubiquitin carboxyl-terminal hydrolase</fullName>
        <ecNumber evidence="7">3.4.19.12</ecNumber>
    </recommendedName>
</protein>
<dbReference type="PROSITE" id="PS50235">
    <property type="entry name" value="USP_3"/>
    <property type="match status" value="1"/>
</dbReference>
<dbReference type="InterPro" id="IPR050164">
    <property type="entry name" value="Peptidase_C19"/>
</dbReference>
<sequence>MKIEGDINIGSLMHKFKHGISTLSQVKWVSASGIHISVAGVLGIAGLILAVRDGKIRSFNRLPWSWAEGEHYSEEFWLVPGLQNLGNNCFLNVILQALASCLYFQGYLQNIIDESGSLLFEERAHSLPLTVTLASLLQELCTVQHGRMALSPRKLMLAMDHYLPNFNLASQQDAEEAFLHLLSSLREEFFDRHVPNHSSLADVIAFSNCRILTPEKIEDQGEQERWRQHFLGPFDGILGSILTCQSCSFQISLDFEFFHSLHLSPVLNNGAAIMAGCTVEDCLKQFIVAEKVEHYHCNRCWHIAAIKYLSSTSGNETDIEKLGCCSEQDSCDCKNFFGLEALPWSNSFSRIFKQLSIMRCPKILCIHLQRASMNGFGELVKLQGHISFPLILDLSPFLNSGVGIKNWEDNFQRGQAKQQFQQFSPHISHFNMTFGTSMRTCIYRETGNSIYSEAADAEELRHVAFKLSCNTYLQAFQEQQKFPQIEGCSNTMLDHMHLQSDDKVGGTYHLAPSDSSIYRLVSVVEHFGKAGSGHYTVYRRVRAKSGNENPNGQPNALVRWYHISDSEVYSVSEMDVLAAEASLLFYEKIV</sequence>
<keyword evidence="8" id="KW-1133">Transmembrane helix</keyword>
<dbReference type="Pfam" id="PF00443">
    <property type="entry name" value="UCH"/>
    <property type="match status" value="1"/>
</dbReference>
<comment type="similarity">
    <text evidence="2 7">Belongs to the peptidase C19 family.</text>
</comment>
<dbReference type="Gene3D" id="3.90.70.10">
    <property type="entry name" value="Cysteine proteinases"/>
    <property type="match status" value="1"/>
</dbReference>
<dbReference type="GO" id="GO:0005829">
    <property type="term" value="C:cytosol"/>
    <property type="evidence" value="ECO:0007669"/>
    <property type="project" value="TreeGrafter"/>
</dbReference>
<evidence type="ECO:0000256" key="4">
    <source>
        <dbReference type="ARBA" id="ARBA00022786"/>
    </source>
</evidence>
<dbReference type="PANTHER" id="PTHR24006">
    <property type="entry name" value="UBIQUITIN CARBOXYL-TERMINAL HYDROLASE"/>
    <property type="match status" value="1"/>
</dbReference>
<dbReference type="OrthoDB" id="2248014at2759"/>
<evidence type="ECO:0000313" key="11">
    <source>
        <dbReference type="Proteomes" id="UP000325577"/>
    </source>
</evidence>
<gene>
    <name evidence="10" type="ORF">F0562_003391</name>
</gene>
<dbReference type="Proteomes" id="UP000325577">
    <property type="component" value="Linkage Group LG1"/>
</dbReference>
<evidence type="ECO:0000313" key="10">
    <source>
        <dbReference type="EMBL" id="KAA8546962.1"/>
    </source>
</evidence>
<dbReference type="GO" id="GO:0004843">
    <property type="term" value="F:cysteine-type deubiquitinase activity"/>
    <property type="evidence" value="ECO:0007669"/>
    <property type="project" value="UniProtKB-UniRule"/>
</dbReference>
<evidence type="ECO:0000256" key="1">
    <source>
        <dbReference type="ARBA" id="ARBA00000707"/>
    </source>
</evidence>
<dbReference type="EMBL" id="CM018032">
    <property type="protein sequence ID" value="KAA8546962.1"/>
    <property type="molecule type" value="Genomic_DNA"/>
</dbReference>
<evidence type="ECO:0000256" key="6">
    <source>
        <dbReference type="ARBA" id="ARBA00022807"/>
    </source>
</evidence>
<dbReference type="InterPro" id="IPR018200">
    <property type="entry name" value="USP_CS"/>
</dbReference>
<name>A0A5J5BZA4_9ASTE</name>
<dbReference type="InterPro" id="IPR028889">
    <property type="entry name" value="USP"/>
</dbReference>
<dbReference type="PANTHER" id="PTHR24006:SF888">
    <property type="entry name" value="UBIQUITIN CARBOXYL-TERMINAL HYDROLASE 30"/>
    <property type="match status" value="1"/>
</dbReference>
<proteinExistence type="inferred from homology"/>
<keyword evidence="6 7" id="KW-0788">Thiol protease</keyword>
<dbReference type="GO" id="GO:0005634">
    <property type="term" value="C:nucleus"/>
    <property type="evidence" value="ECO:0007669"/>
    <property type="project" value="TreeGrafter"/>
</dbReference>
<evidence type="ECO:0000256" key="3">
    <source>
        <dbReference type="ARBA" id="ARBA00022670"/>
    </source>
</evidence>
<comment type="function">
    <text evidence="7">Recognizes and hydrolyzes the peptide bond at the C-terminal Gly of ubiquitin. Involved in the processing of poly-ubiquitin precursors as well as that of ubiquitinated proteins.</text>
</comment>
<evidence type="ECO:0000256" key="2">
    <source>
        <dbReference type="ARBA" id="ARBA00009085"/>
    </source>
</evidence>
<keyword evidence="4 7" id="KW-0833">Ubl conjugation pathway</keyword>
<dbReference type="CDD" id="cd02662">
    <property type="entry name" value="Peptidase_C19F"/>
    <property type="match status" value="1"/>
</dbReference>
<dbReference type="PROSITE" id="PS00972">
    <property type="entry name" value="USP_1"/>
    <property type="match status" value="1"/>
</dbReference>
<keyword evidence="8" id="KW-0472">Membrane</keyword>
<evidence type="ECO:0000259" key="9">
    <source>
        <dbReference type="PROSITE" id="PS50235"/>
    </source>
</evidence>
<evidence type="ECO:0000256" key="8">
    <source>
        <dbReference type="SAM" id="Phobius"/>
    </source>
</evidence>
<keyword evidence="11" id="KW-1185">Reference proteome</keyword>
<keyword evidence="8" id="KW-0812">Transmembrane</keyword>
<evidence type="ECO:0000256" key="5">
    <source>
        <dbReference type="ARBA" id="ARBA00022801"/>
    </source>
</evidence>
<feature type="transmembrane region" description="Helical" evidence="8">
    <location>
        <begin position="28"/>
        <end position="51"/>
    </location>
</feature>
<dbReference type="InterPro" id="IPR001394">
    <property type="entry name" value="Peptidase_C19_UCH"/>
</dbReference>
<comment type="catalytic activity">
    <reaction evidence="1 7">
        <text>Thiol-dependent hydrolysis of ester, thioester, amide, peptide and isopeptide bonds formed by the C-terminal Gly of ubiquitin (a 76-residue protein attached to proteins as an intracellular targeting signal).</text>
        <dbReference type="EC" id="3.4.19.12"/>
    </reaction>
</comment>